<accession>A0A382S8X7</accession>
<sequence>MPLLKSVTKLFSKGNSNEQEAETTPTRHVIPPISLVAVVCLTIGLGIGYGWNETTSSKYEIITIGDYSAIKINKHTGETWVAPVTSLAGGAGDLEYEWLPLFNRD</sequence>
<reference evidence="2" key="1">
    <citation type="submission" date="2018-05" db="EMBL/GenBank/DDBJ databases">
        <authorList>
            <person name="Lanie J.A."/>
            <person name="Ng W.-L."/>
            <person name="Kazmierczak K.M."/>
            <person name="Andrzejewski T.M."/>
            <person name="Davidsen T.M."/>
            <person name="Wayne K.J."/>
            <person name="Tettelin H."/>
            <person name="Glass J.I."/>
            <person name="Rusch D."/>
            <person name="Podicherti R."/>
            <person name="Tsui H.-C.T."/>
            <person name="Winkler M.E."/>
        </authorList>
    </citation>
    <scope>NUCLEOTIDE SEQUENCE</scope>
</reference>
<keyword evidence="1" id="KW-0472">Membrane</keyword>
<name>A0A382S8X7_9ZZZZ</name>
<proteinExistence type="predicted"/>
<feature type="transmembrane region" description="Helical" evidence="1">
    <location>
        <begin position="29"/>
        <end position="51"/>
    </location>
</feature>
<dbReference type="EMBL" id="UINC01126893">
    <property type="protein sequence ID" value="SVD05667.1"/>
    <property type="molecule type" value="Genomic_DNA"/>
</dbReference>
<keyword evidence="1" id="KW-0812">Transmembrane</keyword>
<protein>
    <submittedName>
        <fullName evidence="2">Uncharacterized protein</fullName>
    </submittedName>
</protein>
<organism evidence="2">
    <name type="scientific">marine metagenome</name>
    <dbReference type="NCBI Taxonomy" id="408172"/>
    <lineage>
        <taxon>unclassified sequences</taxon>
        <taxon>metagenomes</taxon>
        <taxon>ecological metagenomes</taxon>
    </lineage>
</organism>
<gene>
    <name evidence="2" type="ORF">METZ01_LOCUS358521</name>
</gene>
<dbReference type="AlphaFoldDB" id="A0A382S8X7"/>
<evidence type="ECO:0000313" key="2">
    <source>
        <dbReference type="EMBL" id="SVD05667.1"/>
    </source>
</evidence>
<keyword evidence="1" id="KW-1133">Transmembrane helix</keyword>
<evidence type="ECO:0000256" key="1">
    <source>
        <dbReference type="SAM" id="Phobius"/>
    </source>
</evidence>